<reference evidence="3" key="1">
    <citation type="submission" date="2023-02" db="EMBL/GenBank/DDBJ databases">
        <title>Identification and recombinant expression of a fungal hydrolase from Papiliotrema laurentii that hydrolyzes apple cutin and clears colloidal polyester polyurethane.</title>
        <authorList>
            <consortium name="DOE Joint Genome Institute"/>
            <person name="Roman V.A."/>
            <person name="Bojanowski C."/>
            <person name="Crable B.R."/>
            <person name="Wagner D.N."/>
            <person name="Hung C.S."/>
            <person name="Nadeau L.J."/>
            <person name="Schratz L."/>
            <person name="Haridas S."/>
            <person name="Pangilinan J."/>
            <person name="Lipzen A."/>
            <person name="Na H."/>
            <person name="Yan M."/>
            <person name="Ng V."/>
            <person name="Grigoriev I.V."/>
            <person name="Spatafora J.W."/>
            <person name="Barlow D."/>
            <person name="Biffinger J."/>
            <person name="Kelley-Loughnane N."/>
            <person name="Varaljay V.A."/>
            <person name="Crookes-Goodson W.J."/>
        </authorList>
    </citation>
    <scope>NUCLEOTIDE SEQUENCE</scope>
    <source>
        <strain evidence="3">5307AH</strain>
    </source>
</reference>
<dbReference type="InterPro" id="IPR005097">
    <property type="entry name" value="Sacchrp_dh_NADP-bd"/>
</dbReference>
<dbReference type="Pfam" id="PF03435">
    <property type="entry name" value="Sacchrp_dh_NADP"/>
    <property type="match status" value="1"/>
</dbReference>
<comment type="caution">
    <text evidence="3">The sequence shown here is derived from an EMBL/GenBank/DDBJ whole genome shotgun (WGS) entry which is preliminary data.</text>
</comment>
<name>A0AAD9CUE3_PAPLA</name>
<dbReference type="GO" id="GO:0005811">
    <property type="term" value="C:lipid droplet"/>
    <property type="evidence" value="ECO:0007669"/>
    <property type="project" value="TreeGrafter"/>
</dbReference>
<organism evidence="3 4">
    <name type="scientific">Papiliotrema laurentii</name>
    <name type="common">Cryptococcus laurentii</name>
    <dbReference type="NCBI Taxonomy" id="5418"/>
    <lineage>
        <taxon>Eukaryota</taxon>
        <taxon>Fungi</taxon>
        <taxon>Dikarya</taxon>
        <taxon>Basidiomycota</taxon>
        <taxon>Agaricomycotina</taxon>
        <taxon>Tremellomycetes</taxon>
        <taxon>Tremellales</taxon>
        <taxon>Rhynchogastremaceae</taxon>
        <taxon>Papiliotrema</taxon>
    </lineage>
</organism>
<evidence type="ECO:0000256" key="1">
    <source>
        <dbReference type="ARBA" id="ARBA00038048"/>
    </source>
</evidence>
<evidence type="ECO:0000313" key="4">
    <source>
        <dbReference type="Proteomes" id="UP001182556"/>
    </source>
</evidence>
<proteinExistence type="inferred from homology"/>
<dbReference type="InterPro" id="IPR051276">
    <property type="entry name" value="Saccharopine_DH-like_oxidrdct"/>
</dbReference>
<evidence type="ECO:0000313" key="3">
    <source>
        <dbReference type="EMBL" id="KAK1922219.1"/>
    </source>
</evidence>
<comment type="similarity">
    <text evidence="1">Belongs to the saccharopine dehydrogenase family.</text>
</comment>
<sequence>MAGDSKAKVIVYGATSFTARELLTYLDNHPQSHLFDVILSGRNLQRLQASAEKLEKRHKIVACQLDDQEGVKNLISQGDVVINLAGPFQRHNAEALISECAATGKHYVDLTGESQWLATEIIPKYHFQASKTGSCIIPSCGFDSIPSDLSVYLSLKTLQQQHPSATITKSISFFKVKGSISGGTIESMKSVAQIPPKERLRSEWQLVNRFEARPSTPPRFVYELSSPHLPRRLIGGFFFMFPFNRCIVRRSWALSQLHPDVITDRALDIDEESKEPVHGQDFTYEESYETGSKASALLLTGSVILFGILFFGSRVTRWLLLHLLPQAGQGQDMEKLKKGNMAVTNVSQTTLDDVQVITTCKAQGDPGYIVTNYMLAESALSLVLPPPKGTSLPPLAKIGGVLTSASGLGSVLIQRLRDSGTMEWESRIVTGQRAKVD</sequence>
<accession>A0AAD9CUE3</accession>
<dbReference type="PANTHER" id="PTHR12286:SF5">
    <property type="entry name" value="SACCHAROPINE DEHYDROGENASE-LIKE OXIDOREDUCTASE"/>
    <property type="match status" value="1"/>
</dbReference>
<dbReference type="SUPFAM" id="SSF51735">
    <property type="entry name" value="NAD(P)-binding Rossmann-fold domains"/>
    <property type="match status" value="1"/>
</dbReference>
<dbReference type="GO" id="GO:0005886">
    <property type="term" value="C:plasma membrane"/>
    <property type="evidence" value="ECO:0007669"/>
    <property type="project" value="TreeGrafter"/>
</dbReference>
<dbReference type="Proteomes" id="UP001182556">
    <property type="component" value="Unassembled WGS sequence"/>
</dbReference>
<dbReference type="PANTHER" id="PTHR12286">
    <property type="entry name" value="SACCHAROPINE DEHYDROGENASE-LIKE OXIDOREDUCTASE"/>
    <property type="match status" value="1"/>
</dbReference>
<feature type="domain" description="Saccharopine dehydrogenase NADP binding" evidence="2">
    <location>
        <begin position="9"/>
        <end position="112"/>
    </location>
</feature>
<dbReference type="Gene3D" id="3.40.50.720">
    <property type="entry name" value="NAD(P)-binding Rossmann-like Domain"/>
    <property type="match status" value="1"/>
</dbReference>
<dbReference type="GO" id="GO:0009247">
    <property type="term" value="P:glycolipid biosynthetic process"/>
    <property type="evidence" value="ECO:0007669"/>
    <property type="project" value="TreeGrafter"/>
</dbReference>
<dbReference type="AlphaFoldDB" id="A0AAD9CUE3"/>
<protein>
    <submittedName>
        <fullName evidence="3">Saccharopine dehydrogenase-domain-containing protein</fullName>
    </submittedName>
</protein>
<dbReference type="InterPro" id="IPR036291">
    <property type="entry name" value="NAD(P)-bd_dom_sf"/>
</dbReference>
<dbReference type="EMBL" id="JAODAN010000009">
    <property type="protein sequence ID" value="KAK1922219.1"/>
    <property type="molecule type" value="Genomic_DNA"/>
</dbReference>
<gene>
    <name evidence="3" type="ORF">DB88DRAFT_497579</name>
</gene>
<keyword evidence="4" id="KW-1185">Reference proteome</keyword>
<dbReference type="GO" id="GO:0005739">
    <property type="term" value="C:mitochondrion"/>
    <property type="evidence" value="ECO:0007669"/>
    <property type="project" value="TreeGrafter"/>
</dbReference>
<evidence type="ECO:0000259" key="2">
    <source>
        <dbReference type="Pfam" id="PF03435"/>
    </source>
</evidence>